<keyword evidence="3" id="KW-1185">Reference proteome</keyword>
<feature type="compositionally biased region" description="Basic and acidic residues" evidence="1">
    <location>
        <begin position="378"/>
        <end position="388"/>
    </location>
</feature>
<dbReference type="Proteomes" id="UP000265618">
    <property type="component" value="Unassembled WGS sequence"/>
</dbReference>
<dbReference type="AlphaFoldDB" id="A0A9K3GGA7"/>
<sequence length="453" mass="50541">MAPFDPSRVKPRVPTAKQWLREEKERKQEAERRLEARLEKEKLESIELQWGKAYDKVKPKGFMPLTDRGYKKLSKIKRLRFKIDYLARADGTQTGVLFGVVRHVEYGNPMQSRLNQLGEARYLAAQENNREKRREYRQLIDEEREREREETRRRKELRENGPNQRAGRRGASASRTLARTGRPLTVQEIEREQERDPPVTSKRIEGQQGQEREKERERETHPETSTRAGLSQATRQSASRIPYPTIKLVKTRPNGQLTYKEQRRQQEEEARSKRAYAQFSTPSVGAHRTTTLSQCGTEYGAERVSPSTEVGVGAPDTDPSVAECVAGVRGAARLAAEAGMLVLSPILHAPVGEHLEGLDCVVDMPLAPAPLGAATEGEGEREGEREGELDPTQPGPQDTQEVTDGFAASLASVRSEAVSSLVQSGDMTGAEAEEALTMESLSGSEVFVLSGVT</sequence>
<feature type="compositionally biased region" description="Basic and acidic residues" evidence="1">
    <location>
        <begin position="188"/>
        <end position="224"/>
    </location>
</feature>
<evidence type="ECO:0000256" key="1">
    <source>
        <dbReference type="SAM" id="MobiDB-lite"/>
    </source>
</evidence>
<protein>
    <submittedName>
        <fullName evidence="2">Uncharacterized protein</fullName>
    </submittedName>
</protein>
<reference evidence="2 3" key="1">
    <citation type="journal article" date="2018" name="PLoS ONE">
        <title>The draft genome of Kipferlia bialata reveals reductive genome evolution in fornicate parasites.</title>
        <authorList>
            <person name="Tanifuji G."/>
            <person name="Takabayashi S."/>
            <person name="Kume K."/>
            <person name="Takagi M."/>
            <person name="Nakayama T."/>
            <person name="Kamikawa R."/>
            <person name="Inagaki Y."/>
            <person name="Hashimoto T."/>
        </authorList>
    </citation>
    <scope>NUCLEOTIDE SEQUENCE [LARGE SCALE GENOMIC DNA]</scope>
    <source>
        <strain evidence="2">NY0173</strain>
    </source>
</reference>
<organism evidence="2 3">
    <name type="scientific">Kipferlia bialata</name>
    <dbReference type="NCBI Taxonomy" id="797122"/>
    <lineage>
        <taxon>Eukaryota</taxon>
        <taxon>Metamonada</taxon>
        <taxon>Carpediemonas-like organisms</taxon>
        <taxon>Kipferlia</taxon>
    </lineage>
</organism>
<gene>
    <name evidence="2" type="ORF">KIPB_002597</name>
</gene>
<evidence type="ECO:0000313" key="3">
    <source>
        <dbReference type="Proteomes" id="UP000265618"/>
    </source>
</evidence>
<feature type="compositionally biased region" description="Basic and acidic residues" evidence="1">
    <location>
        <begin position="143"/>
        <end position="159"/>
    </location>
</feature>
<feature type="compositionally biased region" description="Polar residues" evidence="1">
    <location>
        <begin position="225"/>
        <end position="239"/>
    </location>
</feature>
<feature type="region of interest" description="Disordered" evidence="1">
    <location>
        <begin position="369"/>
        <end position="404"/>
    </location>
</feature>
<feature type="region of interest" description="Disordered" evidence="1">
    <location>
        <begin position="1"/>
        <end position="32"/>
    </location>
</feature>
<feature type="compositionally biased region" description="Basic and acidic residues" evidence="1">
    <location>
        <begin position="19"/>
        <end position="32"/>
    </location>
</feature>
<comment type="caution">
    <text evidence="2">The sequence shown here is derived from an EMBL/GenBank/DDBJ whole genome shotgun (WGS) entry which is preliminary data.</text>
</comment>
<feature type="region of interest" description="Disordered" evidence="1">
    <location>
        <begin position="143"/>
        <end position="285"/>
    </location>
</feature>
<feature type="compositionally biased region" description="Low complexity" evidence="1">
    <location>
        <begin position="169"/>
        <end position="180"/>
    </location>
</feature>
<evidence type="ECO:0000313" key="2">
    <source>
        <dbReference type="EMBL" id="GIQ81612.1"/>
    </source>
</evidence>
<accession>A0A9K3GGA7</accession>
<name>A0A9K3GGA7_9EUKA</name>
<dbReference type="EMBL" id="BDIP01000442">
    <property type="protein sequence ID" value="GIQ81612.1"/>
    <property type="molecule type" value="Genomic_DNA"/>
</dbReference>
<proteinExistence type="predicted"/>
<feature type="compositionally biased region" description="Basic and acidic residues" evidence="1">
    <location>
        <begin position="260"/>
        <end position="272"/>
    </location>
</feature>